<dbReference type="PANTHER" id="PTHR13489">
    <property type="entry name" value="MINI-CHROMOSOME MAINTENANCE COMPLEX-BINDING PROTEIN"/>
    <property type="match status" value="1"/>
</dbReference>
<evidence type="ECO:0000256" key="4">
    <source>
        <dbReference type="ARBA" id="ARBA00023242"/>
    </source>
</evidence>
<comment type="similarity">
    <text evidence="2">Belongs to the MCMBP family.</text>
</comment>
<evidence type="ECO:0000256" key="1">
    <source>
        <dbReference type="ARBA" id="ARBA00004123"/>
    </source>
</evidence>
<evidence type="ECO:0000256" key="2">
    <source>
        <dbReference type="ARBA" id="ARBA00007925"/>
    </source>
</evidence>
<dbReference type="OrthoDB" id="329666at2759"/>
<evidence type="ECO:0000313" key="5">
    <source>
        <dbReference type="EMBL" id="KAJ6647912.1"/>
    </source>
</evidence>
<dbReference type="GO" id="GO:0005634">
    <property type="term" value="C:nucleus"/>
    <property type="evidence" value="ECO:0007669"/>
    <property type="project" value="UniProtKB-SubCell"/>
</dbReference>
<keyword evidence="4" id="KW-0539">Nucleus</keyword>
<dbReference type="InterPro" id="IPR019140">
    <property type="entry name" value="MCM_complex-bd"/>
</dbReference>
<dbReference type="GO" id="GO:0003682">
    <property type="term" value="F:chromatin binding"/>
    <property type="evidence" value="ECO:0007669"/>
    <property type="project" value="TreeGrafter"/>
</dbReference>
<protein>
    <recommendedName>
        <fullName evidence="3">Mini-chromosome maintenance complex-binding protein</fullName>
    </recommendedName>
</protein>
<dbReference type="PANTHER" id="PTHR13489:SF0">
    <property type="entry name" value="MINI-CHROMOSOME MAINTENANCE COMPLEX-BINDING PROTEIN"/>
    <property type="match status" value="1"/>
</dbReference>
<evidence type="ECO:0000256" key="3">
    <source>
        <dbReference type="ARBA" id="ARBA00015405"/>
    </source>
</evidence>
<comment type="subcellular location">
    <subcellularLocation>
        <location evidence="1">Nucleus</location>
    </subcellularLocation>
</comment>
<gene>
    <name evidence="5" type="ORF">Bhyg_03136</name>
</gene>
<dbReference type="Proteomes" id="UP001151699">
    <property type="component" value="Chromosome A"/>
</dbReference>
<proteinExistence type="inferred from homology"/>
<dbReference type="EMBL" id="WJQU01000001">
    <property type="protein sequence ID" value="KAJ6647912.1"/>
    <property type="molecule type" value="Genomic_DNA"/>
</dbReference>
<keyword evidence="6" id="KW-1185">Reference proteome</keyword>
<dbReference type="GO" id="GO:0006261">
    <property type="term" value="P:DNA-templated DNA replication"/>
    <property type="evidence" value="ECO:0007669"/>
    <property type="project" value="TreeGrafter"/>
</dbReference>
<sequence>YKKLFKEMKILSNVTPEIFLKDEKEILRLLKLEENLQEIPLINHVDIQNLKDNSLVRFRGMLQDMLDPEIYLEKYAIIRDNDVRLQNGRYRDAFVLKSNESVDLDSPENLHGERRSIFIVSVPGTNDWVLDVERENCQIKPHSSTETTSGSSALKRPLNDQELIESEKKIPMKAPATISNGSFSVKESPSLLSREYLLNSPIADRPTKACIVKIYNDFDDLVLNTVVDVVGFLSVDAVLDGKNYDLNEFDVITEVQAANPPPSLIPRIHAILVKPVNHINPLVLQTSFDEITDFDERTRMELCRDIQLVLTQCLFGDTIAAEYLMAHLISTVYVRTELECLGQFSLNLSNIPASVATTYTKLLYEIIEMMLPVSHCLPMTLDNLNLLQFSPKNRGLIA</sequence>
<comment type="caution">
    <text evidence="5">The sequence shown here is derived from an EMBL/GenBank/DDBJ whole genome shotgun (WGS) entry which is preliminary data.</text>
</comment>
<accession>A0A9Q0NCQ6</accession>
<organism evidence="5 6">
    <name type="scientific">Pseudolycoriella hygida</name>
    <dbReference type="NCBI Taxonomy" id="35572"/>
    <lineage>
        <taxon>Eukaryota</taxon>
        <taxon>Metazoa</taxon>
        <taxon>Ecdysozoa</taxon>
        <taxon>Arthropoda</taxon>
        <taxon>Hexapoda</taxon>
        <taxon>Insecta</taxon>
        <taxon>Pterygota</taxon>
        <taxon>Neoptera</taxon>
        <taxon>Endopterygota</taxon>
        <taxon>Diptera</taxon>
        <taxon>Nematocera</taxon>
        <taxon>Sciaroidea</taxon>
        <taxon>Sciaridae</taxon>
        <taxon>Pseudolycoriella</taxon>
    </lineage>
</organism>
<name>A0A9Q0NCQ6_9DIPT</name>
<dbReference type="AlphaFoldDB" id="A0A9Q0NCQ6"/>
<evidence type="ECO:0000313" key="6">
    <source>
        <dbReference type="Proteomes" id="UP001151699"/>
    </source>
</evidence>
<dbReference type="Pfam" id="PF09739">
    <property type="entry name" value="MCM_bind"/>
    <property type="match status" value="1"/>
</dbReference>
<feature type="non-terminal residue" evidence="5">
    <location>
        <position position="398"/>
    </location>
</feature>
<reference evidence="5" key="1">
    <citation type="submission" date="2022-07" db="EMBL/GenBank/DDBJ databases">
        <authorList>
            <person name="Trinca V."/>
            <person name="Uliana J.V.C."/>
            <person name="Torres T.T."/>
            <person name="Ward R.J."/>
            <person name="Monesi N."/>
        </authorList>
    </citation>
    <scope>NUCLEOTIDE SEQUENCE</scope>
    <source>
        <strain evidence="5">HSMRA1968</strain>
        <tissue evidence="5">Whole embryos</tissue>
    </source>
</reference>